<feature type="domain" description="Fibronectin type-III" evidence="2">
    <location>
        <begin position="282"/>
        <end position="373"/>
    </location>
</feature>
<dbReference type="EMBL" id="CP013659">
    <property type="protein sequence ID" value="ALS76334.1"/>
    <property type="molecule type" value="Genomic_DNA"/>
</dbReference>
<accession>A0A0U2YXR8</accession>
<dbReference type="PROSITE" id="PS50853">
    <property type="entry name" value="FN3"/>
    <property type="match status" value="1"/>
</dbReference>
<dbReference type="PANTHER" id="PTHR30032">
    <property type="entry name" value="N-ACETYLMURAMOYL-L-ALANINE AMIDASE-RELATED"/>
    <property type="match status" value="1"/>
</dbReference>
<dbReference type="PANTHER" id="PTHR30032:SF8">
    <property type="entry name" value="GERMINATION-SPECIFIC N-ACETYLMURAMOYL-L-ALANINE AMIDASE"/>
    <property type="match status" value="1"/>
</dbReference>
<dbReference type="Gene3D" id="3.40.50.12090">
    <property type="match status" value="2"/>
</dbReference>
<dbReference type="InterPro" id="IPR051922">
    <property type="entry name" value="Bact_Sporulation_Assoc"/>
</dbReference>
<organism evidence="3 4">
    <name type="scientific">Planococcus rifietoensis</name>
    <dbReference type="NCBI Taxonomy" id="200991"/>
    <lineage>
        <taxon>Bacteria</taxon>
        <taxon>Bacillati</taxon>
        <taxon>Bacillota</taxon>
        <taxon>Bacilli</taxon>
        <taxon>Bacillales</taxon>
        <taxon>Caryophanaceae</taxon>
        <taxon>Planococcus</taxon>
    </lineage>
</organism>
<proteinExistence type="predicted"/>
<dbReference type="InterPro" id="IPR036116">
    <property type="entry name" value="FN3_sf"/>
</dbReference>
<evidence type="ECO:0000313" key="3">
    <source>
        <dbReference type="EMBL" id="ALS76334.1"/>
    </source>
</evidence>
<dbReference type="InterPro" id="IPR007253">
    <property type="entry name" value="Cell_wall-bd_2"/>
</dbReference>
<feature type="compositionally biased region" description="Polar residues" evidence="1">
    <location>
        <begin position="629"/>
        <end position="638"/>
    </location>
</feature>
<dbReference type="CDD" id="cd00063">
    <property type="entry name" value="FN3"/>
    <property type="match status" value="1"/>
</dbReference>
<dbReference type="Pfam" id="PF04122">
    <property type="entry name" value="CW_binding_2"/>
    <property type="match status" value="3"/>
</dbReference>
<name>A0A0U2YXR8_9BACL</name>
<dbReference type="InterPro" id="IPR041498">
    <property type="entry name" value="Big_6"/>
</dbReference>
<dbReference type="AlphaFoldDB" id="A0A0U2YXR8"/>
<dbReference type="NCBIfam" id="NF033510">
    <property type="entry name" value="Ca_tandemer"/>
    <property type="match status" value="3"/>
</dbReference>
<dbReference type="SMART" id="SM00060">
    <property type="entry name" value="FN3"/>
    <property type="match status" value="1"/>
</dbReference>
<dbReference type="KEGG" id="prt:AUC31_14515"/>
<sequence>MVKASVVDDISGVRRVSARFNSPSANRNISIDLNLNPETGLFEGSYQIEFNDEVGQWTFHYIAAHDNASNLELYYTQDFIGVSENLNFIVKRGESDLENPSINDPALPYAVTTKNEAWINKTIDKDLYIGPNSTITIADDVTITGDVYVYGTLITHGGLSIGGTLNAKTVTYGSTSYAAPGAVRVIGGVNSIRSTSVSNQAYPVPFDIHSEDLTNDMDTAVIKGKTLPFLDVTMQGNPVSLEADGSFTATADPVTSDGISFNLRDVFGNNMKKQISVTDVVAPAEVQNFSVSKTTATELQVSWNANSEQDLNGYELYLNGEFVEAVSADTLDYTFIGLEEGTSYDVAIAAADFNDNVGETVKASGTTLLSKPVVEPINDKSTSVTGQAAVGTTILIAAGEEEIASGKVSSDGNFAIEIPAQKAGTELSISTSNEAGIVSEKAIITVEDKTAPETPKAETVSDKDTMINGTAEAGAAIAIKLGDNTIGEGSADESGNFSIAITKQQAGDKLTVIATDAAGNASEALSITVVDMTAPKAPTVEKVTDKMVSVKGTVEAGSSISVNQGSAEIGTATADAQGNYAVSIAKQTAGTELNVTATDKAGNVSEATMVTVQDGTAPSAPSVEEVTDKSTTVSGTAEAGSNVSVKTGSKELAKSITDKEGNFEVSIAKQKAGTKLIITATDTAGNTSEATEIIISDVTAPEIPSVNPVTHKTTEITGSAEALGKVSVSKDSKVIASGIATEEGTYRIAIDPQPVDTKLEVTVADQAGNISGKASVLVEKAAPEETTRISGKSRYGTAIAISKEGWETADTVVLATAGDFPDALAGGPLAFQEDAPILLTRTGNLTDETKAEIKRLGAKKVIILGSKGAVSLEVEEEVKQMGIITERIGGKNRFDTAALIAERLDSAEAVIAYGLNFPDVLSVSAYAAKNGIPILLTRTDKLPAETAAALKSTSKTHVIGSTGAVAEAVFNSLPNPVRYGGKNRYETGLEVNNKLMMGTEKAFIATGSNFPDALAGSVLAAKNDAPILLVKEQVIPDATAEQLNAYEAYSIFGGTGAVGEIVREQLDQQLKN</sequence>
<gene>
    <name evidence="3" type="ORF">AUC31_14515</name>
</gene>
<keyword evidence="4" id="KW-1185">Reference proteome</keyword>
<evidence type="ECO:0000313" key="4">
    <source>
        <dbReference type="Proteomes" id="UP000067683"/>
    </source>
</evidence>
<evidence type="ECO:0000259" key="2">
    <source>
        <dbReference type="PROSITE" id="PS50853"/>
    </source>
</evidence>
<evidence type="ECO:0000256" key="1">
    <source>
        <dbReference type="SAM" id="MobiDB-lite"/>
    </source>
</evidence>
<dbReference type="SUPFAM" id="SSF49265">
    <property type="entry name" value="Fibronectin type III"/>
    <property type="match status" value="1"/>
</dbReference>
<feature type="region of interest" description="Disordered" evidence="1">
    <location>
        <begin position="614"/>
        <end position="638"/>
    </location>
</feature>
<dbReference type="Pfam" id="PF17936">
    <property type="entry name" value="Big_6"/>
    <property type="match status" value="5"/>
</dbReference>
<protein>
    <recommendedName>
        <fullName evidence="2">Fibronectin type-III domain-containing protein</fullName>
    </recommendedName>
</protein>
<reference evidence="3" key="1">
    <citation type="submission" date="2016-01" db="EMBL/GenBank/DDBJ databases">
        <title>Complete genome of Planococcus rifietoensis type strain M8.</title>
        <authorList>
            <person name="See-Too W.S."/>
        </authorList>
    </citation>
    <scope>NUCLEOTIDE SEQUENCE [LARGE SCALE GENOMIC DNA]</scope>
    <source>
        <strain evidence="3">M8</strain>
    </source>
</reference>
<dbReference type="InterPro" id="IPR013783">
    <property type="entry name" value="Ig-like_fold"/>
</dbReference>
<dbReference type="Gene3D" id="2.60.40.10">
    <property type="entry name" value="Immunoglobulins"/>
    <property type="match status" value="6"/>
</dbReference>
<dbReference type="Pfam" id="PF00041">
    <property type="entry name" value="fn3"/>
    <property type="match status" value="1"/>
</dbReference>
<dbReference type="Proteomes" id="UP000067683">
    <property type="component" value="Chromosome"/>
</dbReference>
<dbReference type="InterPro" id="IPR003961">
    <property type="entry name" value="FN3_dom"/>
</dbReference>
<dbReference type="STRING" id="200991.AUC31_14515"/>